<dbReference type="NCBIfam" id="TIGR00595">
    <property type="entry name" value="priA"/>
    <property type="match status" value="1"/>
</dbReference>
<reference evidence="14 15" key="1">
    <citation type="submission" date="2020-05" db="EMBL/GenBank/DDBJ databases">
        <title>Draft genome sequence of Desulfovibrio sp. strain HN2T.</title>
        <authorList>
            <person name="Ueno A."/>
            <person name="Tamazawa S."/>
            <person name="Tamamura S."/>
            <person name="Murakami T."/>
            <person name="Kiyama T."/>
            <person name="Inomata H."/>
            <person name="Amano Y."/>
            <person name="Miyakawa K."/>
            <person name="Tamaki H."/>
            <person name="Naganuma T."/>
            <person name="Kaneko K."/>
        </authorList>
    </citation>
    <scope>NUCLEOTIDE SEQUENCE [LARGE SCALE GENOMIC DNA]</scope>
    <source>
        <strain evidence="14 15">HN2</strain>
    </source>
</reference>
<dbReference type="GO" id="GO:0008270">
    <property type="term" value="F:zinc ion binding"/>
    <property type="evidence" value="ECO:0007669"/>
    <property type="project" value="UniProtKB-UniRule"/>
</dbReference>
<evidence type="ECO:0000256" key="3">
    <source>
        <dbReference type="ARBA" id="ARBA00022723"/>
    </source>
</evidence>
<evidence type="ECO:0000256" key="7">
    <source>
        <dbReference type="ARBA" id="ARBA00022833"/>
    </source>
</evidence>
<keyword evidence="10 11" id="KW-0413">Isomerase</keyword>
<keyword evidence="3 11" id="KW-0479">Metal-binding</keyword>
<dbReference type="EC" id="5.6.2.4" evidence="11"/>
<dbReference type="Gene3D" id="3.40.1440.60">
    <property type="entry name" value="PriA, 3(prime) DNA-binding domain"/>
    <property type="match status" value="1"/>
</dbReference>
<evidence type="ECO:0000256" key="1">
    <source>
        <dbReference type="ARBA" id="ARBA00022515"/>
    </source>
</evidence>
<dbReference type="RefSeq" id="WP_174405989.1">
    <property type="nucleotide sequence ID" value="NZ_BLVO01000013.1"/>
</dbReference>
<keyword evidence="5 11" id="KW-0378">Hydrolase</keyword>
<comment type="function">
    <text evidence="11">Initiates the restart of stalled replication forks, which reloads the replicative helicase on sites other than the origin of replication. Recognizes and binds to abandoned replication forks and remodels them to uncover a helicase loading site. Promotes assembly of the primosome at these replication forks.</text>
</comment>
<evidence type="ECO:0000256" key="5">
    <source>
        <dbReference type="ARBA" id="ARBA00022801"/>
    </source>
</evidence>
<feature type="binding site" evidence="11">
    <location>
        <position position="541"/>
    </location>
    <ligand>
        <name>Zn(2+)</name>
        <dbReference type="ChEBI" id="CHEBI:29105"/>
        <label>1</label>
    </ligand>
</feature>
<keyword evidence="1 11" id="KW-0639">Primosome</keyword>
<dbReference type="GO" id="GO:0043138">
    <property type="term" value="F:3'-5' DNA helicase activity"/>
    <property type="evidence" value="ECO:0007669"/>
    <property type="project" value="UniProtKB-EC"/>
</dbReference>
<dbReference type="Proteomes" id="UP000503840">
    <property type="component" value="Unassembled WGS sequence"/>
</dbReference>
<keyword evidence="15" id="KW-1185">Reference proteome</keyword>
<keyword evidence="4 11" id="KW-0547">Nucleotide-binding</keyword>
<dbReference type="InterPro" id="IPR011545">
    <property type="entry name" value="DEAD/DEAH_box_helicase_dom"/>
</dbReference>
<evidence type="ECO:0000256" key="8">
    <source>
        <dbReference type="ARBA" id="ARBA00022840"/>
    </source>
</evidence>
<dbReference type="GO" id="GO:0006302">
    <property type="term" value="P:double-strand break repair"/>
    <property type="evidence" value="ECO:0007669"/>
    <property type="project" value="InterPro"/>
</dbReference>
<dbReference type="GO" id="GO:1990077">
    <property type="term" value="C:primosome complex"/>
    <property type="evidence" value="ECO:0007669"/>
    <property type="project" value="UniProtKB-UniRule"/>
</dbReference>
<feature type="binding site" evidence="11">
    <location>
        <position position="501"/>
    </location>
    <ligand>
        <name>Zn(2+)</name>
        <dbReference type="ChEBI" id="CHEBI:29105"/>
        <label>1</label>
    </ligand>
</feature>
<dbReference type="PANTHER" id="PTHR30580:SF0">
    <property type="entry name" value="PRIMOSOMAL PROTEIN N"/>
    <property type="match status" value="1"/>
</dbReference>
<name>A0A7J0BKW0_9BACT</name>
<comment type="cofactor">
    <cofactor evidence="11">
        <name>Zn(2+)</name>
        <dbReference type="ChEBI" id="CHEBI:29105"/>
    </cofactor>
    <text evidence="11">Binds 2 zinc ions per subunit.</text>
</comment>
<dbReference type="GO" id="GO:0006310">
    <property type="term" value="P:DNA recombination"/>
    <property type="evidence" value="ECO:0007669"/>
    <property type="project" value="InterPro"/>
</dbReference>
<evidence type="ECO:0000256" key="2">
    <source>
        <dbReference type="ARBA" id="ARBA00022705"/>
    </source>
</evidence>
<dbReference type="Pfam" id="PF00271">
    <property type="entry name" value="Helicase_C"/>
    <property type="match status" value="1"/>
</dbReference>
<comment type="caution">
    <text evidence="14">The sequence shown here is derived from an EMBL/GenBank/DDBJ whole genome shotgun (WGS) entry which is preliminary data.</text>
</comment>
<dbReference type="InterPro" id="IPR001650">
    <property type="entry name" value="Helicase_C-like"/>
</dbReference>
<dbReference type="EMBL" id="BLVO01000013">
    <property type="protein sequence ID" value="GFM34393.1"/>
    <property type="molecule type" value="Genomic_DNA"/>
</dbReference>
<dbReference type="InterPro" id="IPR027417">
    <property type="entry name" value="P-loop_NTPase"/>
</dbReference>
<dbReference type="Gene3D" id="3.40.50.300">
    <property type="entry name" value="P-loop containing nucleotide triphosphate hydrolases"/>
    <property type="match status" value="2"/>
</dbReference>
<dbReference type="InterPro" id="IPR041222">
    <property type="entry name" value="PriA_3primeBD"/>
</dbReference>
<comment type="catalytic activity">
    <reaction evidence="11">
        <text>ATP + H2O = ADP + phosphate + H(+)</text>
        <dbReference type="Rhea" id="RHEA:13065"/>
        <dbReference type="ChEBI" id="CHEBI:15377"/>
        <dbReference type="ChEBI" id="CHEBI:15378"/>
        <dbReference type="ChEBI" id="CHEBI:30616"/>
        <dbReference type="ChEBI" id="CHEBI:43474"/>
        <dbReference type="ChEBI" id="CHEBI:456216"/>
        <dbReference type="EC" id="5.6.2.4"/>
    </reaction>
</comment>
<protein>
    <recommendedName>
        <fullName evidence="11">Replication restart protein PriA</fullName>
    </recommendedName>
    <alternativeName>
        <fullName evidence="11">ATP-dependent DNA helicase PriA</fullName>
        <ecNumber evidence="11">5.6.2.4</ecNumber>
    </alternativeName>
    <alternativeName>
        <fullName evidence="11">DNA 3'-5' helicase PriA</fullName>
    </alternativeName>
</protein>
<keyword evidence="2 11" id="KW-0235">DNA replication</keyword>
<feature type="domain" description="Helicase C-terminal" evidence="13">
    <location>
        <begin position="514"/>
        <end position="696"/>
    </location>
</feature>
<dbReference type="InterPro" id="IPR040498">
    <property type="entry name" value="PriA_CRR"/>
</dbReference>
<dbReference type="InterPro" id="IPR041236">
    <property type="entry name" value="PriA_C"/>
</dbReference>
<accession>A0A7J0BKW0</accession>
<dbReference type="InterPro" id="IPR042115">
    <property type="entry name" value="PriA_3primeBD_sf"/>
</dbReference>
<comment type="subunit">
    <text evidence="11">Component of the replication restart primosome.</text>
</comment>
<evidence type="ECO:0000256" key="6">
    <source>
        <dbReference type="ARBA" id="ARBA00022806"/>
    </source>
</evidence>
<dbReference type="GO" id="GO:0006269">
    <property type="term" value="P:DNA replication, synthesis of primer"/>
    <property type="evidence" value="ECO:0007669"/>
    <property type="project" value="UniProtKB-KW"/>
</dbReference>
<gene>
    <name evidence="11 14" type="primary">priA</name>
    <name evidence="14" type="ORF">DSM101010T_27580</name>
</gene>
<evidence type="ECO:0000313" key="14">
    <source>
        <dbReference type="EMBL" id="GFM34393.1"/>
    </source>
</evidence>
<keyword evidence="7 11" id="KW-0862">Zinc</keyword>
<dbReference type="GO" id="GO:0016787">
    <property type="term" value="F:hydrolase activity"/>
    <property type="evidence" value="ECO:0007669"/>
    <property type="project" value="UniProtKB-KW"/>
</dbReference>
<dbReference type="Pfam" id="PF18319">
    <property type="entry name" value="Zn_ribbon_PriA"/>
    <property type="match status" value="1"/>
</dbReference>
<dbReference type="CDD" id="cd18804">
    <property type="entry name" value="SF2_C_priA"/>
    <property type="match status" value="1"/>
</dbReference>
<dbReference type="HAMAP" id="MF_00983">
    <property type="entry name" value="PriA"/>
    <property type="match status" value="1"/>
</dbReference>
<keyword evidence="6 11" id="KW-0347">Helicase</keyword>
<comment type="similarity">
    <text evidence="11">Belongs to the helicase family. PriA subfamily.</text>
</comment>
<evidence type="ECO:0000256" key="4">
    <source>
        <dbReference type="ARBA" id="ARBA00022741"/>
    </source>
</evidence>
<feature type="binding site" evidence="11">
    <location>
        <position position="528"/>
    </location>
    <ligand>
        <name>Zn(2+)</name>
        <dbReference type="ChEBI" id="CHEBI:29105"/>
        <label>2</label>
    </ligand>
</feature>
<evidence type="ECO:0000256" key="11">
    <source>
        <dbReference type="HAMAP-Rule" id="MF_00983"/>
    </source>
</evidence>
<dbReference type="GO" id="GO:0005524">
    <property type="term" value="F:ATP binding"/>
    <property type="evidence" value="ECO:0007669"/>
    <property type="project" value="UniProtKB-UniRule"/>
</dbReference>
<feature type="binding site" evidence="11">
    <location>
        <position position="510"/>
    </location>
    <ligand>
        <name>Zn(2+)</name>
        <dbReference type="ChEBI" id="CHEBI:29105"/>
        <label>2</label>
    </ligand>
</feature>
<dbReference type="SUPFAM" id="SSF52540">
    <property type="entry name" value="P-loop containing nucleoside triphosphate hydrolases"/>
    <property type="match status" value="1"/>
</dbReference>
<dbReference type="Pfam" id="PF00270">
    <property type="entry name" value="DEAD"/>
    <property type="match status" value="1"/>
</dbReference>
<dbReference type="SMART" id="SM00487">
    <property type="entry name" value="DEXDc"/>
    <property type="match status" value="1"/>
</dbReference>
<dbReference type="PROSITE" id="PS51192">
    <property type="entry name" value="HELICASE_ATP_BIND_1"/>
    <property type="match status" value="1"/>
</dbReference>
<feature type="binding site" evidence="11">
    <location>
        <position position="531"/>
    </location>
    <ligand>
        <name>Zn(2+)</name>
        <dbReference type="ChEBI" id="CHEBI:29105"/>
        <label>2</label>
    </ligand>
</feature>
<feature type="domain" description="Helicase ATP-binding" evidence="12">
    <location>
        <begin position="273"/>
        <end position="441"/>
    </location>
</feature>
<dbReference type="GO" id="GO:0003677">
    <property type="term" value="F:DNA binding"/>
    <property type="evidence" value="ECO:0007669"/>
    <property type="project" value="UniProtKB-UniRule"/>
</dbReference>
<feature type="binding site" evidence="11">
    <location>
        <position position="513"/>
    </location>
    <ligand>
        <name>Zn(2+)</name>
        <dbReference type="ChEBI" id="CHEBI:29105"/>
        <label>2</label>
    </ligand>
</feature>
<evidence type="ECO:0000256" key="9">
    <source>
        <dbReference type="ARBA" id="ARBA00023125"/>
    </source>
</evidence>
<dbReference type="InterPro" id="IPR005259">
    <property type="entry name" value="PriA"/>
</dbReference>
<evidence type="ECO:0000259" key="13">
    <source>
        <dbReference type="PROSITE" id="PS51194"/>
    </source>
</evidence>
<sequence>MSTLLSIALLSPPYTNLTYARPAWLPGSLWQTGMRVAVPLGKSGGLRVGVVMDADAPQAPEGVEIKEAMWPLERVPLLTPEYLEMVRQLAVRHLLSAGEVLGSLLPAGLRTSQVRLRVLGSGKPRTLYLKEVAKASLPERTHLGEAWATGNVEVLDAGFDAEVQEVCVVTQDPPWPVRPSAKRQIEVLEYLWDNGAVSRKILLGQCGAQASQALNALAERGLVAVGPLESLSSLACSCPVQTEEDADALLPMHDAGFVLTPAQQEAVDEFTGALDSEFPETRLLFGITGSGKTAVYLELAARTLQRRKSVLLLAPEVALACKLERAVRAALAGSDVFLFHGYQSAAERERTFRALASREAPCIIIGTRSALFLPVPQLGALVLDEEHDGSFKQDERLVYQAKEVAHFRMQQVKGLLVLGSATPDIKTFHAARQGLIPLARLAERVGGGTLPDVELVDIKGLSPSDGLLAPKSLAALKDVISKGEQAVILLNRRGYAPLMYCLDCGTVARCPHCEIGLTYHKGRERLVCHYCGYATPYPVTCSSCKGLHYLPMGEGTEKLEEGLVHALPPGTKVLRLDRDSTRRPGRMEAILEAFGKGEAQVLVGTQMLSKGHHFPNVTLAIIADGDLGLNLPDYRAAERTFQLLVQASGRAGRGEKAGRVFIQTRDPAHYCWEFVRSADYEGFFDEEIRRRERRRYPPFVKLALVRASFPIDWEPGAGWLDSLTLLAREKGKASGVLVLGHTPSPLPLLRGRKRFQWAFKGQDWTSIRSVFHEMRVAAPRDGKLRLALDIDPVNML</sequence>
<dbReference type="InterPro" id="IPR014001">
    <property type="entry name" value="Helicase_ATP-bd"/>
</dbReference>
<feature type="binding site" evidence="11">
    <location>
        <position position="544"/>
    </location>
    <ligand>
        <name>Zn(2+)</name>
        <dbReference type="ChEBI" id="CHEBI:29105"/>
        <label>1</label>
    </ligand>
</feature>
<keyword evidence="8 11" id="KW-0067">ATP-binding</keyword>
<dbReference type="Pfam" id="PF18074">
    <property type="entry name" value="PriA_C"/>
    <property type="match status" value="1"/>
</dbReference>
<dbReference type="PROSITE" id="PS51194">
    <property type="entry name" value="HELICASE_CTER"/>
    <property type="match status" value="1"/>
</dbReference>
<dbReference type="PANTHER" id="PTHR30580">
    <property type="entry name" value="PRIMOSOMAL PROTEIN N"/>
    <property type="match status" value="1"/>
</dbReference>
<evidence type="ECO:0000313" key="15">
    <source>
        <dbReference type="Proteomes" id="UP000503840"/>
    </source>
</evidence>
<feature type="binding site" evidence="11">
    <location>
        <position position="504"/>
    </location>
    <ligand>
        <name>Zn(2+)</name>
        <dbReference type="ChEBI" id="CHEBI:29105"/>
        <label>1</label>
    </ligand>
</feature>
<evidence type="ECO:0000259" key="12">
    <source>
        <dbReference type="PROSITE" id="PS51192"/>
    </source>
</evidence>
<dbReference type="GO" id="GO:0006270">
    <property type="term" value="P:DNA replication initiation"/>
    <property type="evidence" value="ECO:0007669"/>
    <property type="project" value="TreeGrafter"/>
</dbReference>
<comment type="catalytic activity">
    <reaction evidence="11">
        <text>Couples ATP hydrolysis with the unwinding of duplex DNA by translocating in the 3'-5' direction.</text>
        <dbReference type="EC" id="5.6.2.4"/>
    </reaction>
</comment>
<dbReference type="SMART" id="SM00490">
    <property type="entry name" value="HELICc"/>
    <property type="match status" value="1"/>
</dbReference>
<keyword evidence="9 11" id="KW-0238">DNA-binding</keyword>
<dbReference type="AlphaFoldDB" id="A0A7J0BKW0"/>
<organism evidence="14 15">
    <name type="scientific">Desulfovibrio subterraneus</name>
    <dbReference type="NCBI Taxonomy" id="2718620"/>
    <lineage>
        <taxon>Bacteria</taxon>
        <taxon>Pseudomonadati</taxon>
        <taxon>Thermodesulfobacteriota</taxon>
        <taxon>Desulfovibrionia</taxon>
        <taxon>Desulfovibrionales</taxon>
        <taxon>Desulfovibrionaceae</taxon>
        <taxon>Desulfovibrio</taxon>
    </lineage>
</organism>
<evidence type="ECO:0000256" key="10">
    <source>
        <dbReference type="ARBA" id="ARBA00023235"/>
    </source>
</evidence>
<proteinExistence type="inferred from homology"/>
<dbReference type="Pfam" id="PF17764">
    <property type="entry name" value="PriA_3primeBD"/>
    <property type="match status" value="1"/>
</dbReference>